<name>A0ABS8ZL05_9PSEU</name>
<comment type="caution">
    <text evidence="2">The sequence shown here is derived from an EMBL/GenBank/DDBJ whole genome shotgun (WGS) entry which is preliminary data.</text>
</comment>
<dbReference type="InterPro" id="IPR029261">
    <property type="entry name" value="Transposase_Znf"/>
</dbReference>
<keyword evidence="3" id="KW-1185">Reference proteome</keyword>
<evidence type="ECO:0000259" key="1">
    <source>
        <dbReference type="PROSITE" id="PS50531"/>
    </source>
</evidence>
<dbReference type="Pfam" id="PF01610">
    <property type="entry name" value="DDE_Tnp_ISL3"/>
    <property type="match status" value="2"/>
</dbReference>
<dbReference type="InterPro" id="IPR047951">
    <property type="entry name" value="Transpos_ISL3"/>
</dbReference>
<accession>A0ABS8ZL05</accession>
<dbReference type="PANTHER" id="PTHR33498:SF1">
    <property type="entry name" value="TRANSPOSASE FOR INSERTION SEQUENCE ELEMENT IS1557"/>
    <property type="match status" value="1"/>
</dbReference>
<evidence type="ECO:0000313" key="3">
    <source>
        <dbReference type="Proteomes" id="UP001521150"/>
    </source>
</evidence>
<dbReference type="PANTHER" id="PTHR33498">
    <property type="entry name" value="TRANSPOSASE FOR INSERTION SEQUENCE ELEMENT IS1557"/>
    <property type="match status" value="1"/>
</dbReference>
<feature type="domain" description="HTH IS21-type" evidence="1">
    <location>
        <begin position="258"/>
        <end position="321"/>
    </location>
</feature>
<organism evidence="2 3">
    <name type="scientific">Kibdelosporangium philippinense</name>
    <dbReference type="NCBI Taxonomy" id="211113"/>
    <lineage>
        <taxon>Bacteria</taxon>
        <taxon>Bacillati</taxon>
        <taxon>Actinomycetota</taxon>
        <taxon>Actinomycetes</taxon>
        <taxon>Pseudonocardiales</taxon>
        <taxon>Pseudonocardiaceae</taxon>
        <taxon>Kibdelosporangium</taxon>
    </lineage>
</organism>
<dbReference type="InterPro" id="IPR017894">
    <property type="entry name" value="HTH_IS21_transposase_type"/>
</dbReference>
<dbReference type="EMBL" id="JAJVCN010000002">
    <property type="protein sequence ID" value="MCE7007301.1"/>
    <property type="molecule type" value="Genomic_DNA"/>
</dbReference>
<reference evidence="2 3" key="1">
    <citation type="submission" date="2021-12" db="EMBL/GenBank/DDBJ databases">
        <title>Genome sequence of Kibdelosporangium philippinense ATCC 49844.</title>
        <authorList>
            <person name="Fedorov E.A."/>
            <person name="Omeragic M."/>
            <person name="Shalygina K.F."/>
            <person name="Maclea K.S."/>
        </authorList>
    </citation>
    <scope>NUCLEOTIDE SEQUENCE [LARGE SCALE GENOMIC DNA]</scope>
    <source>
        <strain evidence="2 3">ATCC 49844</strain>
    </source>
</reference>
<dbReference type="NCBIfam" id="NF033550">
    <property type="entry name" value="transpos_ISL3"/>
    <property type="match status" value="1"/>
</dbReference>
<proteinExistence type="predicted"/>
<sequence>MVVEQIERTQSGVVIWARVKAQNGICPSCTGRSGRVHSRYDRKLADGSVAGQSVMLRLRVRRFFCDGPDCPVGTFAEQIEGLTVKHARRTSLCRKALEHIGLALVGRAGSRLATRLGLLASRSTLLRLMYALPDPDVGTVAVLGVDDVALRRGRKYATVLIDAVTHRRVDVLPDRKADTLAAWLREHPGVRMVCRDGSAAYADAIRQGAPRAVQISDRWHLWHNLAKAVEKTVTAHSHCWHTGPPRTTTSPREQRTRQRYAAVHDLLAQGVGLLECARRLGWALNTVKRYARAESAEALQRPPQYRRTLVDPYRDHLRRLADEPGVPVTRLLPDHQRRHLDELITSCPQMTALVARVREFAALLTQRRGADLDEWITTVRADDLPALHAFTHGLEMDHDAVVAGLTLPYSNGPAEGVNTKVKYLKRQMFGRAGFSLLRKRILLSQ</sequence>
<evidence type="ECO:0000313" key="2">
    <source>
        <dbReference type="EMBL" id="MCE7007301.1"/>
    </source>
</evidence>
<dbReference type="PROSITE" id="PS50531">
    <property type="entry name" value="HTH_IS21"/>
    <property type="match status" value="1"/>
</dbReference>
<protein>
    <submittedName>
        <fullName evidence="2">ISL3 family transposase</fullName>
    </submittedName>
</protein>
<dbReference type="Pfam" id="PF14690">
    <property type="entry name" value="Zn_ribbon_ISL3"/>
    <property type="match status" value="1"/>
</dbReference>
<dbReference type="InterPro" id="IPR002560">
    <property type="entry name" value="Transposase_DDE"/>
</dbReference>
<gene>
    <name evidence="2" type="ORF">LWC34_31435</name>
</gene>
<dbReference type="Proteomes" id="UP001521150">
    <property type="component" value="Unassembled WGS sequence"/>
</dbReference>